<evidence type="ECO:0000313" key="1">
    <source>
        <dbReference type="EMBL" id="KAK6352013.1"/>
    </source>
</evidence>
<sequence>MEGAKRSWAQWAAARDLTALATSPACKGSVPYATETVEAATVEVLIGTPFMHAALVALLNLDILTRVECLFPLAGRSDLRMQLWFSRRNMFRNSGTVGSTHEPRLHDVEAELTWACHGHRAVHIA</sequence>
<protein>
    <submittedName>
        <fullName evidence="1">Uncharacterized protein</fullName>
    </submittedName>
</protein>
<proteinExistence type="predicted"/>
<dbReference type="AlphaFoldDB" id="A0AAN8RLM9"/>
<keyword evidence="2" id="KW-1185">Reference proteome</keyword>
<evidence type="ECO:0000313" key="2">
    <source>
        <dbReference type="Proteomes" id="UP001313282"/>
    </source>
</evidence>
<dbReference type="Proteomes" id="UP001313282">
    <property type="component" value="Unassembled WGS sequence"/>
</dbReference>
<name>A0AAN8RLM9_9PEZI</name>
<gene>
    <name evidence="1" type="ORF">TWF718_005162</name>
</gene>
<reference evidence="1 2" key="1">
    <citation type="submission" date="2019-10" db="EMBL/GenBank/DDBJ databases">
        <authorList>
            <person name="Palmer J.M."/>
        </authorList>
    </citation>
    <scope>NUCLEOTIDE SEQUENCE [LARGE SCALE GENOMIC DNA]</scope>
    <source>
        <strain evidence="1 2">TWF718</strain>
    </source>
</reference>
<organism evidence="1 2">
    <name type="scientific">Orbilia javanica</name>
    <dbReference type="NCBI Taxonomy" id="47235"/>
    <lineage>
        <taxon>Eukaryota</taxon>
        <taxon>Fungi</taxon>
        <taxon>Dikarya</taxon>
        <taxon>Ascomycota</taxon>
        <taxon>Pezizomycotina</taxon>
        <taxon>Orbiliomycetes</taxon>
        <taxon>Orbiliales</taxon>
        <taxon>Orbiliaceae</taxon>
        <taxon>Orbilia</taxon>
    </lineage>
</organism>
<accession>A0AAN8RLM9</accession>
<dbReference type="EMBL" id="JAVHNR010000002">
    <property type="protein sequence ID" value="KAK6352013.1"/>
    <property type="molecule type" value="Genomic_DNA"/>
</dbReference>
<comment type="caution">
    <text evidence="1">The sequence shown here is derived from an EMBL/GenBank/DDBJ whole genome shotgun (WGS) entry which is preliminary data.</text>
</comment>